<accession>A0ABW5FJM3</accession>
<evidence type="ECO:0000259" key="2">
    <source>
        <dbReference type="Pfam" id="PF01833"/>
    </source>
</evidence>
<evidence type="ECO:0000313" key="3">
    <source>
        <dbReference type="EMBL" id="MFD2415178.1"/>
    </source>
</evidence>
<keyword evidence="4" id="KW-1185">Reference proteome</keyword>
<name>A0ABW5FJM3_9PSEU</name>
<sequence length="289" mass="29208">MRPEFNEHPADFRCASAGFLRAPTQNEWWPGHSGGIPVGPPHKRTTRPVTSAYKIVRNGHRHGRRDPIRAANVPDRPITGRDEVLNFGNRRGAPWPQAPPVVYSVTPSTGSSAGGTAVALIGQYFTGTTAVTFGATVGTGLAVGNDTTATVIAPANVLTGSGAVTIITPAGTSNGRAYTYTIATLAMAPVQGNTMVVNGTNLTTTTGVSFSGVASPVLPLIVNDSTLEIAAPPHVIGQALLSVSTVAGTVSTVAGTVSTVAGTVGTGAVDVIVATLGGTVTAPGGFAYL</sequence>
<dbReference type="Pfam" id="PF01833">
    <property type="entry name" value="TIG"/>
    <property type="match status" value="1"/>
</dbReference>
<dbReference type="SUPFAM" id="SSF81296">
    <property type="entry name" value="E set domains"/>
    <property type="match status" value="1"/>
</dbReference>
<dbReference type="InterPro" id="IPR014756">
    <property type="entry name" value="Ig_E-set"/>
</dbReference>
<organism evidence="3 4">
    <name type="scientific">Amycolatopsis pigmentata</name>
    <dbReference type="NCBI Taxonomy" id="450801"/>
    <lineage>
        <taxon>Bacteria</taxon>
        <taxon>Bacillati</taxon>
        <taxon>Actinomycetota</taxon>
        <taxon>Actinomycetes</taxon>
        <taxon>Pseudonocardiales</taxon>
        <taxon>Pseudonocardiaceae</taxon>
        <taxon>Amycolatopsis</taxon>
    </lineage>
</organism>
<dbReference type="EMBL" id="JBHUKR010000004">
    <property type="protein sequence ID" value="MFD2415178.1"/>
    <property type="molecule type" value="Genomic_DNA"/>
</dbReference>
<dbReference type="InterPro" id="IPR002909">
    <property type="entry name" value="IPT_dom"/>
</dbReference>
<evidence type="ECO:0000256" key="1">
    <source>
        <dbReference type="SAM" id="MobiDB-lite"/>
    </source>
</evidence>
<evidence type="ECO:0000313" key="4">
    <source>
        <dbReference type="Proteomes" id="UP001597417"/>
    </source>
</evidence>
<reference evidence="4" key="1">
    <citation type="journal article" date="2019" name="Int. J. Syst. Evol. Microbiol.">
        <title>The Global Catalogue of Microorganisms (GCM) 10K type strain sequencing project: providing services to taxonomists for standard genome sequencing and annotation.</title>
        <authorList>
            <consortium name="The Broad Institute Genomics Platform"/>
            <consortium name="The Broad Institute Genome Sequencing Center for Infectious Disease"/>
            <person name="Wu L."/>
            <person name="Ma J."/>
        </authorList>
    </citation>
    <scope>NUCLEOTIDE SEQUENCE [LARGE SCALE GENOMIC DNA]</scope>
    <source>
        <strain evidence="4">CGMCC 4.7645</strain>
    </source>
</reference>
<comment type="caution">
    <text evidence="3">The sequence shown here is derived from an EMBL/GenBank/DDBJ whole genome shotgun (WGS) entry which is preliminary data.</text>
</comment>
<dbReference type="Gene3D" id="2.60.40.10">
    <property type="entry name" value="Immunoglobulins"/>
    <property type="match status" value="1"/>
</dbReference>
<feature type="region of interest" description="Disordered" evidence="1">
    <location>
        <begin position="60"/>
        <end position="80"/>
    </location>
</feature>
<proteinExistence type="predicted"/>
<protein>
    <submittedName>
        <fullName evidence="3">IPT/TIG domain-containing protein</fullName>
    </submittedName>
</protein>
<gene>
    <name evidence="3" type="ORF">ACFSXZ_02435</name>
</gene>
<feature type="domain" description="IPT/TIG" evidence="2">
    <location>
        <begin position="100"/>
        <end position="180"/>
    </location>
</feature>
<dbReference type="InterPro" id="IPR013783">
    <property type="entry name" value="Ig-like_fold"/>
</dbReference>
<dbReference type="RefSeq" id="WP_378260745.1">
    <property type="nucleotide sequence ID" value="NZ_JBHUKR010000004.1"/>
</dbReference>
<dbReference type="Proteomes" id="UP001597417">
    <property type="component" value="Unassembled WGS sequence"/>
</dbReference>
<dbReference type="CDD" id="cd00102">
    <property type="entry name" value="IPT"/>
    <property type="match status" value="1"/>
</dbReference>